<evidence type="ECO:0000256" key="1">
    <source>
        <dbReference type="SAM" id="SignalP"/>
    </source>
</evidence>
<keyword evidence="1" id="KW-0732">Signal</keyword>
<dbReference type="RefSeq" id="WP_155955141.1">
    <property type="nucleotide sequence ID" value="NZ_JAEMUK010000020.1"/>
</dbReference>
<dbReference type="PROSITE" id="PS51318">
    <property type="entry name" value="TAT"/>
    <property type="match status" value="1"/>
</dbReference>
<feature type="signal peptide" evidence="1">
    <location>
        <begin position="1"/>
        <end position="31"/>
    </location>
</feature>
<feature type="chain" id="PRO_5033994632" description="Oxidoreductase molybdopterin-binding domain-containing protein" evidence="1">
    <location>
        <begin position="32"/>
        <end position="195"/>
    </location>
</feature>
<evidence type="ECO:0008006" key="4">
    <source>
        <dbReference type="Google" id="ProtNLM"/>
    </source>
</evidence>
<reference evidence="2 3" key="1">
    <citation type="submission" date="2020-12" db="EMBL/GenBank/DDBJ databases">
        <title>Revised draft genomes of Rhodomicrobium vannielii ATCC 17100 and Rhodomicrobium udaipurense JA643.</title>
        <authorList>
            <person name="Conners E.M."/>
            <person name="Davenport E.J."/>
            <person name="Bose A."/>
        </authorList>
    </citation>
    <scope>NUCLEOTIDE SEQUENCE [LARGE SCALE GENOMIC DNA]</scope>
    <source>
        <strain evidence="2 3">JA643</strain>
    </source>
</reference>
<evidence type="ECO:0000313" key="3">
    <source>
        <dbReference type="Proteomes" id="UP000623250"/>
    </source>
</evidence>
<accession>A0A8I1GH52</accession>
<organism evidence="2 3">
    <name type="scientific">Rhodomicrobium udaipurense</name>
    <dbReference type="NCBI Taxonomy" id="1202716"/>
    <lineage>
        <taxon>Bacteria</taxon>
        <taxon>Pseudomonadati</taxon>
        <taxon>Pseudomonadota</taxon>
        <taxon>Alphaproteobacteria</taxon>
        <taxon>Hyphomicrobiales</taxon>
        <taxon>Hyphomicrobiaceae</taxon>
        <taxon>Rhodomicrobium</taxon>
    </lineage>
</organism>
<dbReference type="AlphaFoldDB" id="A0A8I1GH52"/>
<protein>
    <recommendedName>
        <fullName evidence="4">Oxidoreductase molybdopterin-binding domain-containing protein</fullName>
    </recommendedName>
</protein>
<keyword evidence="3" id="KW-1185">Reference proteome</keyword>
<evidence type="ECO:0000313" key="2">
    <source>
        <dbReference type="EMBL" id="MBJ7543906.1"/>
    </source>
</evidence>
<name>A0A8I1GH52_9HYPH</name>
<gene>
    <name evidence="2" type="ORF">JDN41_10060</name>
</gene>
<dbReference type="InterPro" id="IPR006311">
    <property type="entry name" value="TAT_signal"/>
</dbReference>
<comment type="caution">
    <text evidence="2">The sequence shown here is derived from an EMBL/GenBank/DDBJ whole genome shotgun (WGS) entry which is preliminary data.</text>
</comment>
<dbReference type="EMBL" id="JAEMUK010000020">
    <property type="protein sequence ID" value="MBJ7543906.1"/>
    <property type="molecule type" value="Genomic_DNA"/>
</dbReference>
<sequence length="195" mass="20882">MFARNFTRRGTMAALAGGAAALATQSGSAVAAPAAPAGLVVLTVGGLVGAPNRPPLEQKRDRLFYSNNIDFKEARAFSYGDLLQFSQTIVTGLDEAGIAHVYKGPLLHEVLATALPLAEAKTARLSALDGFAAELSLETVYSQRWVLALESDGNAFDLGGFGPIYLVRELPAGMKRTEEEEARWVFALYYIELMA</sequence>
<proteinExistence type="predicted"/>
<dbReference type="Proteomes" id="UP000623250">
    <property type="component" value="Unassembled WGS sequence"/>
</dbReference>